<evidence type="ECO:0000313" key="1">
    <source>
        <dbReference type="EMBL" id="QPM90233.1"/>
    </source>
</evidence>
<name>A0A418SHY3_9RHOB</name>
<dbReference type="PANTHER" id="PTHR30432">
    <property type="entry name" value="TRANSCRIPTIONAL REGULATOR MODE"/>
    <property type="match status" value="1"/>
</dbReference>
<gene>
    <name evidence="1" type="ORF">PSAL_014680</name>
</gene>
<evidence type="ECO:0000313" key="2">
    <source>
        <dbReference type="Proteomes" id="UP000283786"/>
    </source>
</evidence>
<dbReference type="SUPFAM" id="SSF46785">
    <property type="entry name" value="Winged helix' DNA-binding domain"/>
    <property type="match status" value="1"/>
</dbReference>
<dbReference type="InterPro" id="IPR051815">
    <property type="entry name" value="Molybdate_resp_trans_reg"/>
</dbReference>
<accession>A0A418SHY3</accession>
<dbReference type="OrthoDB" id="9800709at2"/>
<dbReference type="InterPro" id="IPR000847">
    <property type="entry name" value="LysR_HTH_N"/>
</dbReference>
<dbReference type="RefSeq" id="WP_119838853.1">
    <property type="nucleotide sequence ID" value="NZ_CP060436.1"/>
</dbReference>
<protein>
    <submittedName>
        <fullName evidence="1">Uncharacterized protein</fullName>
    </submittedName>
</protein>
<proteinExistence type="predicted"/>
<sequence length="129" mass="13904">MNDEAPRFRIRILFGPERMMGPGKADLLERIAETGSIAAAGREMGMSYKRAWQLVEVMNRMFATPLVASSRGGSKGGGARVTETGQAVLEAYRGLEEAARDAGRDHVDRLQALLDAPSGDTPAEAADRK</sequence>
<dbReference type="EMBL" id="CP060436">
    <property type="protein sequence ID" value="QPM90233.1"/>
    <property type="molecule type" value="Genomic_DNA"/>
</dbReference>
<dbReference type="AlphaFoldDB" id="A0A418SHY3"/>
<dbReference type="Gene3D" id="1.10.10.10">
    <property type="entry name" value="Winged helix-like DNA-binding domain superfamily/Winged helix DNA-binding domain"/>
    <property type="match status" value="1"/>
</dbReference>
<dbReference type="GO" id="GO:0003700">
    <property type="term" value="F:DNA-binding transcription factor activity"/>
    <property type="evidence" value="ECO:0007669"/>
    <property type="project" value="InterPro"/>
</dbReference>
<dbReference type="Proteomes" id="UP000283786">
    <property type="component" value="Chromosome"/>
</dbReference>
<dbReference type="PANTHER" id="PTHR30432:SF1">
    <property type="entry name" value="DNA-BINDING TRANSCRIPTIONAL DUAL REGULATOR MODE"/>
    <property type="match status" value="1"/>
</dbReference>
<dbReference type="KEGG" id="palw:PSAL_014680"/>
<dbReference type="InterPro" id="IPR036390">
    <property type="entry name" value="WH_DNA-bd_sf"/>
</dbReference>
<organism evidence="1 2">
    <name type="scientific">Pseudooceanicola algae</name>
    <dbReference type="NCBI Taxonomy" id="1537215"/>
    <lineage>
        <taxon>Bacteria</taxon>
        <taxon>Pseudomonadati</taxon>
        <taxon>Pseudomonadota</taxon>
        <taxon>Alphaproteobacteria</taxon>
        <taxon>Rhodobacterales</taxon>
        <taxon>Paracoccaceae</taxon>
        <taxon>Pseudooceanicola</taxon>
    </lineage>
</organism>
<keyword evidence="2" id="KW-1185">Reference proteome</keyword>
<dbReference type="InterPro" id="IPR036388">
    <property type="entry name" value="WH-like_DNA-bd_sf"/>
</dbReference>
<reference evidence="1 2" key="1">
    <citation type="submission" date="2020-08" db="EMBL/GenBank/DDBJ databases">
        <title>Genome sequence of Rhodobacteraceae bacterium Lw-13e.</title>
        <authorList>
            <person name="Poehlein A."/>
            <person name="Wolter L."/>
            <person name="Daniel R."/>
            <person name="Brinkhoff T."/>
        </authorList>
    </citation>
    <scope>NUCLEOTIDE SEQUENCE [LARGE SCALE GENOMIC DNA]</scope>
    <source>
        <strain evidence="1 2">Lw-13e</strain>
    </source>
</reference>
<dbReference type="Pfam" id="PF00126">
    <property type="entry name" value="HTH_1"/>
    <property type="match status" value="1"/>
</dbReference>